<evidence type="ECO:0008006" key="4">
    <source>
        <dbReference type="Google" id="ProtNLM"/>
    </source>
</evidence>
<dbReference type="AlphaFoldDB" id="A0AAQ4D5T2"/>
<proteinExistence type="predicted"/>
<dbReference type="Proteomes" id="UP001321473">
    <property type="component" value="Unassembled WGS sequence"/>
</dbReference>
<organism evidence="2 3">
    <name type="scientific">Amblyomma americanum</name>
    <name type="common">Lone star tick</name>
    <dbReference type="NCBI Taxonomy" id="6943"/>
    <lineage>
        <taxon>Eukaryota</taxon>
        <taxon>Metazoa</taxon>
        <taxon>Ecdysozoa</taxon>
        <taxon>Arthropoda</taxon>
        <taxon>Chelicerata</taxon>
        <taxon>Arachnida</taxon>
        <taxon>Acari</taxon>
        <taxon>Parasitiformes</taxon>
        <taxon>Ixodida</taxon>
        <taxon>Ixodoidea</taxon>
        <taxon>Ixodidae</taxon>
        <taxon>Amblyomminae</taxon>
        <taxon>Amblyomma</taxon>
    </lineage>
</organism>
<feature type="signal peptide" evidence="1">
    <location>
        <begin position="1"/>
        <end position="17"/>
    </location>
</feature>
<comment type="caution">
    <text evidence="2">The sequence shown here is derived from an EMBL/GenBank/DDBJ whole genome shotgun (WGS) entry which is preliminary data.</text>
</comment>
<keyword evidence="1" id="KW-0732">Signal</keyword>
<feature type="chain" id="PRO_5043012657" description="Secreted protein" evidence="1">
    <location>
        <begin position="18"/>
        <end position="97"/>
    </location>
</feature>
<reference evidence="2 3" key="1">
    <citation type="journal article" date="2023" name="Arcadia Sci">
        <title>De novo assembly of a long-read Amblyomma americanum tick genome.</title>
        <authorList>
            <person name="Chou S."/>
            <person name="Poskanzer K.E."/>
            <person name="Rollins M."/>
            <person name="Thuy-Boun P.S."/>
        </authorList>
    </citation>
    <scope>NUCLEOTIDE SEQUENCE [LARGE SCALE GENOMIC DNA]</scope>
    <source>
        <strain evidence="2">F_SG_1</strain>
        <tissue evidence="2">Salivary glands</tissue>
    </source>
</reference>
<gene>
    <name evidence="2" type="ORF">V5799_004541</name>
</gene>
<protein>
    <recommendedName>
        <fullName evidence="4">Secreted protein</fullName>
    </recommendedName>
</protein>
<accession>A0AAQ4D5T2</accession>
<keyword evidence="3" id="KW-1185">Reference proteome</keyword>
<evidence type="ECO:0000313" key="3">
    <source>
        <dbReference type="Proteomes" id="UP001321473"/>
    </source>
</evidence>
<dbReference type="EMBL" id="JARKHS020034774">
    <property type="protein sequence ID" value="KAK8757822.1"/>
    <property type="molecule type" value="Genomic_DNA"/>
</dbReference>
<name>A0AAQ4D5T2_AMBAM</name>
<evidence type="ECO:0000256" key="1">
    <source>
        <dbReference type="SAM" id="SignalP"/>
    </source>
</evidence>
<sequence length="97" mass="10408">MKAFFVLLAAAVAICAADTDEAERPVFKFPPDPQPCGTNEEWKQCVSGSCAETTCKKRDSTGTTKGTASRWTSALLNKVVQMVPTRRAVPTRSGKSA</sequence>
<evidence type="ECO:0000313" key="2">
    <source>
        <dbReference type="EMBL" id="KAK8757822.1"/>
    </source>
</evidence>